<keyword evidence="5" id="KW-1185">Reference proteome</keyword>
<dbReference type="PROSITE" id="PS50005">
    <property type="entry name" value="TPR"/>
    <property type="match status" value="1"/>
</dbReference>
<reference evidence="4 5" key="1">
    <citation type="submission" date="2019-06" db="EMBL/GenBank/DDBJ databases">
        <title>Persicimonas caeni gen. nov., sp. nov., a predatory bacterium isolated from solar saltern.</title>
        <authorList>
            <person name="Wang S."/>
        </authorList>
    </citation>
    <scope>NUCLEOTIDE SEQUENCE [LARGE SCALE GENOMIC DNA]</scope>
    <source>
        <strain evidence="4 5">YN101</strain>
    </source>
</reference>
<evidence type="ECO:0000256" key="2">
    <source>
        <dbReference type="SAM" id="MobiDB-lite"/>
    </source>
</evidence>
<dbReference type="Gene3D" id="1.25.40.10">
    <property type="entry name" value="Tetratricopeptide repeat domain"/>
    <property type="match status" value="1"/>
</dbReference>
<protein>
    <submittedName>
        <fullName evidence="4">Tetratricopeptide repeat protein</fullName>
    </submittedName>
</protein>
<dbReference type="SUPFAM" id="SSF48452">
    <property type="entry name" value="TPR-like"/>
    <property type="match status" value="1"/>
</dbReference>
<name>A0A4Y6PYG2_PERCE</name>
<dbReference type="Pfam" id="PF13374">
    <property type="entry name" value="TPR_10"/>
    <property type="match status" value="1"/>
</dbReference>
<dbReference type="InterPro" id="IPR011990">
    <property type="entry name" value="TPR-like_helical_dom_sf"/>
</dbReference>
<organism evidence="4 5">
    <name type="scientific">Persicimonas caeni</name>
    <dbReference type="NCBI Taxonomy" id="2292766"/>
    <lineage>
        <taxon>Bacteria</taxon>
        <taxon>Deltaproteobacteria</taxon>
        <taxon>Bradymonadales</taxon>
        <taxon>Bradymonadaceae</taxon>
        <taxon>Persicimonas</taxon>
    </lineage>
</organism>
<proteinExistence type="predicted"/>
<dbReference type="EMBL" id="CP041186">
    <property type="protein sequence ID" value="QDG53362.1"/>
    <property type="molecule type" value="Genomic_DNA"/>
</dbReference>
<keyword evidence="1" id="KW-0802">TPR repeat</keyword>
<dbReference type="Proteomes" id="UP000315995">
    <property type="component" value="Chromosome"/>
</dbReference>
<evidence type="ECO:0000256" key="3">
    <source>
        <dbReference type="SAM" id="SignalP"/>
    </source>
</evidence>
<dbReference type="InterPro" id="IPR019734">
    <property type="entry name" value="TPR_rpt"/>
</dbReference>
<evidence type="ECO:0000313" key="4">
    <source>
        <dbReference type="EMBL" id="QDG53362.1"/>
    </source>
</evidence>
<dbReference type="AlphaFoldDB" id="A0A4Y6PYG2"/>
<feature type="region of interest" description="Disordered" evidence="2">
    <location>
        <begin position="196"/>
        <end position="219"/>
    </location>
</feature>
<feature type="signal peptide" evidence="3">
    <location>
        <begin position="1"/>
        <end position="34"/>
    </location>
</feature>
<evidence type="ECO:0000256" key="1">
    <source>
        <dbReference type="PROSITE-ProRule" id="PRU00339"/>
    </source>
</evidence>
<keyword evidence="3" id="KW-0732">Signal</keyword>
<gene>
    <name evidence="4" type="ORF">FIV42_22220</name>
</gene>
<feature type="repeat" description="TPR" evidence="1">
    <location>
        <begin position="44"/>
        <end position="77"/>
    </location>
</feature>
<evidence type="ECO:0000313" key="5">
    <source>
        <dbReference type="Proteomes" id="UP000315995"/>
    </source>
</evidence>
<accession>A0A5B8YDE4</accession>
<sequence>MQAMNRYVRAAGTFVASGVAALIALVSLTTTSWAQTDTELTESQLDYNNKGVMLINEGKYDEALGYFQSSLAIGEANVTYLNLGRTYARMERCAEAAAAFERVESAPKVKSPPPAAIDKILKRYRAELFEVCSARIRLRCPDEKVSVAIDNAPAVTCPQLPVPVTPGEHRVQVTFEGRESVQTVDAKAGEVTQLDVEVPQDPANQEPADEKPVAQKPVEQAPTALEPIEPLESEPSNGLRTAAWVSSITGGALLVTGLVVDQTVVGSRLDEVEAASTAGDRSAYDTRLEEYEQARDLNRAVFIAGGALAASGVVMWVLSADEADAPTAGASVTPREGGASLEVNWRW</sequence>
<feature type="chain" id="PRO_5030106688" evidence="3">
    <location>
        <begin position="35"/>
        <end position="347"/>
    </location>
</feature>
<accession>A0A4Y6PYG2</accession>